<dbReference type="OrthoDB" id="6400338at2"/>
<dbReference type="Gene3D" id="3.40.630.30">
    <property type="match status" value="1"/>
</dbReference>
<keyword evidence="3" id="KW-0808">Transferase</keyword>
<feature type="domain" description="N-acetyltransferase" evidence="2">
    <location>
        <begin position="42"/>
        <end position="192"/>
    </location>
</feature>
<feature type="chain" id="PRO_5020537330" evidence="1">
    <location>
        <begin position="24"/>
        <end position="216"/>
    </location>
</feature>
<protein>
    <submittedName>
        <fullName evidence="3">RimJ/RimL family protein N-acetyltransferase</fullName>
    </submittedName>
</protein>
<dbReference type="InterPro" id="IPR000182">
    <property type="entry name" value="GNAT_dom"/>
</dbReference>
<dbReference type="RefSeq" id="WP_133538942.1">
    <property type="nucleotide sequence ID" value="NZ_SNXI01000003.1"/>
</dbReference>
<dbReference type="GO" id="GO:0016747">
    <property type="term" value="F:acyltransferase activity, transferring groups other than amino-acyl groups"/>
    <property type="evidence" value="ECO:0007669"/>
    <property type="project" value="InterPro"/>
</dbReference>
<dbReference type="AlphaFoldDB" id="A0A4R6PL80"/>
<accession>A0A4R6PL80</accession>
<sequence length="216" mass="24881">MNRLLACCGIVIVSLCWGSFVNAAEFWQSGWSTPQKAESSSLLVRPIEAADAERLFHSYMGSQRYLYSQLGWSWPSEKSSLEQNQSMVKLHLKQWQQQTAFTYLVIDRERDMVVGAVYFVPVPEQRGQSGTIQGSKFNAEITWWLTEPAVNASLHNDLFQLLVDWLRSSWPWQQVLFPVADNNRVTISLLESSSARFVGQNRDTQERFYSYTLARK</sequence>
<dbReference type="InterPro" id="IPR016181">
    <property type="entry name" value="Acyl_CoA_acyltransferase"/>
</dbReference>
<evidence type="ECO:0000256" key="1">
    <source>
        <dbReference type="SAM" id="SignalP"/>
    </source>
</evidence>
<evidence type="ECO:0000259" key="2">
    <source>
        <dbReference type="Pfam" id="PF13302"/>
    </source>
</evidence>
<dbReference type="Pfam" id="PF13302">
    <property type="entry name" value="Acetyltransf_3"/>
    <property type="match status" value="1"/>
</dbReference>
<gene>
    <name evidence="3" type="ORF">DEU29_103123</name>
</gene>
<evidence type="ECO:0000313" key="3">
    <source>
        <dbReference type="EMBL" id="TDP39227.1"/>
    </source>
</evidence>
<dbReference type="SUPFAM" id="SSF55729">
    <property type="entry name" value="Acyl-CoA N-acyltransferases (Nat)"/>
    <property type="match status" value="1"/>
</dbReference>
<feature type="signal peptide" evidence="1">
    <location>
        <begin position="1"/>
        <end position="23"/>
    </location>
</feature>
<keyword evidence="4" id="KW-1185">Reference proteome</keyword>
<reference evidence="3 4" key="1">
    <citation type="submission" date="2019-03" db="EMBL/GenBank/DDBJ databases">
        <title>Freshwater and sediment microbial communities from various areas in North America, analyzing microbe dynamics in response to fracking.</title>
        <authorList>
            <person name="Lamendella R."/>
        </authorList>
    </citation>
    <scope>NUCLEOTIDE SEQUENCE [LARGE SCALE GENOMIC DNA]</scope>
    <source>
        <strain evidence="3 4">18_TX</strain>
    </source>
</reference>
<organism evidence="3 4">
    <name type="scientific">Idiomarina aquatica</name>
    <dbReference type="NCBI Taxonomy" id="1327752"/>
    <lineage>
        <taxon>Bacteria</taxon>
        <taxon>Pseudomonadati</taxon>
        <taxon>Pseudomonadota</taxon>
        <taxon>Gammaproteobacteria</taxon>
        <taxon>Alteromonadales</taxon>
        <taxon>Idiomarinaceae</taxon>
        <taxon>Idiomarina</taxon>
    </lineage>
</organism>
<comment type="caution">
    <text evidence="3">The sequence shown here is derived from an EMBL/GenBank/DDBJ whole genome shotgun (WGS) entry which is preliminary data.</text>
</comment>
<keyword evidence="1" id="KW-0732">Signal</keyword>
<name>A0A4R6PL80_9GAMM</name>
<evidence type="ECO:0000313" key="4">
    <source>
        <dbReference type="Proteomes" id="UP000295531"/>
    </source>
</evidence>
<dbReference type="Proteomes" id="UP000295531">
    <property type="component" value="Unassembled WGS sequence"/>
</dbReference>
<proteinExistence type="predicted"/>
<dbReference type="EMBL" id="SNXI01000003">
    <property type="protein sequence ID" value="TDP39227.1"/>
    <property type="molecule type" value="Genomic_DNA"/>
</dbReference>